<accession>A0AAV2HFT5</accession>
<feature type="non-terminal residue" evidence="1">
    <location>
        <position position="1"/>
    </location>
</feature>
<organism evidence="1 2">
    <name type="scientific">Lymnaea stagnalis</name>
    <name type="common">Great pond snail</name>
    <name type="synonym">Helix stagnalis</name>
    <dbReference type="NCBI Taxonomy" id="6523"/>
    <lineage>
        <taxon>Eukaryota</taxon>
        <taxon>Metazoa</taxon>
        <taxon>Spiralia</taxon>
        <taxon>Lophotrochozoa</taxon>
        <taxon>Mollusca</taxon>
        <taxon>Gastropoda</taxon>
        <taxon>Heterobranchia</taxon>
        <taxon>Euthyneura</taxon>
        <taxon>Panpulmonata</taxon>
        <taxon>Hygrophila</taxon>
        <taxon>Lymnaeoidea</taxon>
        <taxon>Lymnaeidae</taxon>
        <taxon>Lymnaea</taxon>
    </lineage>
</organism>
<protein>
    <submittedName>
        <fullName evidence="1">Uncharacterized protein</fullName>
    </submittedName>
</protein>
<dbReference type="Proteomes" id="UP001497497">
    <property type="component" value="Unassembled WGS sequence"/>
</dbReference>
<proteinExistence type="predicted"/>
<dbReference type="AlphaFoldDB" id="A0AAV2HFT5"/>
<keyword evidence="2" id="KW-1185">Reference proteome</keyword>
<comment type="caution">
    <text evidence="1">The sequence shown here is derived from an EMBL/GenBank/DDBJ whole genome shotgun (WGS) entry which is preliminary data.</text>
</comment>
<reference evidence="1 2" key="1">
    <citation type="submission" date="2024-04" db="EMBL/GenBank/DDBJ databases">
        <authorList>
            <consortium name="Genoscope - CEA"/>
            <person name="William W."/>
        </authorList>
    </citation>
    <scope>NUCLEOTIDE SEQUENCE [LARGE SCALE GENOMIC DNA]</scope>
</reference>
<dbReference type="EMBL" id="CAXITT010000126">
    <property type="protein sequence ID" value="CAL1532833.1"/>
    <property type="molecule type" value="Genomic_DNA"/>
</dbReference>
<evidence type="ECO:0000313" key="1">
    <source>
        <dbReference type="EMBL" id="CAL1532833.1"/>
    </source>
</evidence>
<evidence type="ECO:0000313" key="2">
    <source>
        <dbReference type="Proteomes" id="UP001497497"/>
    </source>
</evidence>
<feature type="non-terminal residue" evidence="1">
    <location>
        <position position="692"/>
    </location>
</feature>
<sequence>LYLKAGAQFLYCKAMEHAVRCFRNAKANTFAALTLEKSGQFIEASEEYKEIPDLYSSIRCLEQMGLYRQAIQLRMDNKQFYEAVDCLHRYENLVKTFDVRGQAVPEILVANKPKGEHSENILWLSLAELQLSQGKLEDFYKTVGKVTDKQKKISLLKRFEFWKEAAELLHDDGTEEERKEAVHLMMRSGQLDTALAYAEEGFFKALRAAIHISMAMGSDNDLKVKEHFKAAKNIYAELGDRCGQGLATLLHGKYAKELNTLNKAYKLFVDQESPHIPGQLESFAAVVELSNSKSMLSLEECSIFIKNIINSGLKFILILTGGKNKEWREYMEFYGLELDVTRQKLTWYPHQHPLYKKIHKCDDNTKYYTVDVTEAVKVLTRYTVESIKELTKVVRRSLLQLTEEKEQKITCRIFHEELKCDQTSCKNQHNWNSNKEDKAAVLTLLILNVELDNKLFQAAEKLERCGMADMKTVLLQESSWKSVESLLEFLVPSRPYPETDIEQVLELVANMRNSKETLAQVERYCWGDVNTEIVPRELVRSTCSVTKAVFWSSLLQLKVDVQKEIRRFETQISQKLTNKSPTNLSYLGLYLSEPEAGAQQQIHFAGSLFVQSFKEISCSGDMHKSTNLFIEMMNLIGQCGQGTRLASSDLEYIIFWMEFHFCVSIFTLANVQRKLAFYLSNSLLARVNLVNP</sequence>
<gene>
    <name evidence="1" type="ORF">GSLYS_00006851001</name>
</gene>
<name>A0AAV2HFT5_LYMST</name>